<keyword evidence="2" id="KW-1133">Transmembrane helix</keyword>
<name>A0A068WTM8_ECHGR</name>
<dbReference type="PRINTS" id="PR01217">
    <property type="entry name" value="PRICHEXTENSN"/>
</dbReference>
<evidence type="ECO:0000313" key="5">
    <source>
        <dbReference type="Proteomes" id="UP000492820"/>
    </source>
</evidence>
<evidence type="ECO:0000256" key="2">
    <source>
        <dbReference type="SAM" id="Phobius"/>
    </source>
</evidence>
<feature type="chain" id="PRO_5035983486" evidence="3">
    <location>
        <begin position="20"/>
        <end position="163"/>
    </location>
</feature>
<keyword evidence="2" id="KW-0812">Transmembrane</keyword>
<reference evidence="4 5" key="1">
    <citation type="journal article" date="2013" name="Nature">
        <title>The genomes of four tapeworm species reveal adaptations to parasitism.</title>
        <authorList>
            <person name="Tsai I.J."/>
            <person name="Zarowiecki M."/>
            <person name="Holroyd N."/>
            <person name="Garciarrubio A."/>
            <person name="Sanchez-Flores A."/>
            <person name="Brooks K.L."/>
            <person name="Tracey A."/>
            <person name="Bobes R.J."/>
            <person name="Fragoso G."/>
            <person name="Sciutto E."/>
            <person name="Aslett M."/>
            <person name="Beasley H."/>
            <person name="Bennett H.M."/>
            <person name="Cai J."/>
            <person name="Camicia F."/>
            <person name="Clark R."/>
            <person name="Cucher M."/>
            <person name="De Silva N."/>
            <person name="Day T.A."/>
            <person name="Deplazes P."/>
            <person name="Estrada K."/>
            <person name="Fernandez C."/>
            <person name="Holland P.W."/>
            <person name="Hou J."/>
            <person name="Hu S."/>
            <person name="Huckvale T."/>
            <person name="Hung S.S."/>
            <person name="Kamenetzky L."/>
            <person name="Keane J.A."/>
            <person name="Kiss F."/>
            <person name="Koziol U."/>
            <person name="Lambert O."/>
            <person name="Liu K."/>
            <person name="Luo X."/>
            <person name="Luo Y."/>
            <person name="Macchiaroli N."/>
            <person name="Nichol S."/>
            <person name="Paps J."/>
            <person name="Parkinson J."/>
            <person name="Pouchkina-Stantcheva N."/>
            <person name="Riddiford N."/>
            <person name="Rosenzvit M."/>
            <person name="Salinas G."/>
            <person name="Wasmuth J.D."/>
            <person name="Zamanian M."/>
            <person name="Zheng Y."/>
            <person name="Cai X."/>
            <person name="Soberon X."/>
            <person name="Olson P.D."/>
            <person name="Laclette J.P."/>
            <person name="Brehm K."/>
            <person name="Berriman M."/>
            <person name="Garciarrubio A."/>
            <person name="Bobes R.J."/>
            <person name="Fragoso G."/>
            <person name="Sanchez-Flores A."/>
            <person name="Estrada K."/>
            <person name="Cevallos M.A."/>
            <person name="Morett E."/>
            <person name="Gonzalez V."/>
            <person name="Portillo T."/>
            <person name="Ochoa-Leyva A."/>
            <person name="Jose M.V."/>
            <person name="Sciutto E."/>
            <person name="Landa A."/>
            <person name="Jimenez L."/>
            <person name="Valdes V."/>
            <person name="Carrero J.C."/>
            <person name="Larralde C."/>
            <person name="Morales-Montor J."/>
            <person name="Limon-Lason J."/>
            <person name="Soberon X."/>
            <person name="Laclette J.P."/>
        </authorList>
    </citation>
    <scope>NUCLEOTIDE SEQUENCE [LARGE SCALE GENOMIC DNA]</scope>
</reference>
<sequence length="163" mass="16809">MGVWFLTLLLLLIASVYEGRPGTRSPSHNSKASVSGPITSSGLSSYRGPWVAGYIFGALVVVASIGLLVYFCCLHRRGKQSPSAVDEVQDVPSTPPPPPPNFANAPPPYPASPPPGIQPPPYPAVTAPAPTAPYPAPTNVALGSSLTDVPQPPPPPPPPYSAS</sequence>
<proteinExistence type="predicted"/>
<evidence type="ECO:0000256" key="3">
    <source>
        <dbReference type="SAM" id="SignalP"/>
    </source>
</evidence>
<reference evidence="4" key="2">
    <citation type="submission" date="2014-06" db="EMBL/GenBank/DDBJ databases">
        <authorList>
            <person name="Aslett M."/>
        </authorList>
    </citation>
    <scope>NUCLEOTIDE SEQUENCE</scope>
</reference>
<protein>
    <submittedName>
        <fullName evidence="4 6">Expressed protein</fullName>
    </submittedName>
</protein>
<evidence type="ECO:0000313" key="6">
    <source>
        <dbReference type="WBParaSite" id="EgrG_000545500"/>
    </source>
</evidence>
<feature type="transmembrane region" description="Helical" evidence="2">
    <location>
        <begin position="51"/>
        <end position="73"/>
    </location>
</feature>
<gene>
    <name evidence="4" type="ORF">EgrG_000545500</name>
</gene>
<dbReference type="OrthoDB" id="1735at2759"/>
<feature type="compositionally biased region" description="Pro residues" evidence="1">
    <location>
        <begin position="150"/>
        <end position="163"/>
    </location>
</feature>
<accession>A0A068WTM8</accession>
<feature type="compositionally biased region" description="Polar residues" evidence="1">
    <location>
        <begin position="24"/>
        <end position="40"/>
    </location>
</feature>
<feature type="region of interest" description="Disordered" evidence="1">
    <location>
        <begin position="21"/>
        <end position="40"/>
    </location>
</feature>
<dbReference type="EMBL" id="LK028582">
    <property type="protein sequence ID" value="CDS21049.1"/>
    <property type="molecule type" value="Genomic_DNA"/>
</dbReference>
<feature type="compositionally biased region" description="Pro residues" evidence="1">
    <location>
        <begin position="93"/>
        <end position="123"/>
    </location>
</feature>
<dbReference type="WBParaSite" id="EgrG_000545500">
    <property type="protein sequence ID" value="EgrG_000545500"/>
    <property type="gene ID" value="EgrG_000545500"/>
</dbReference>
<dbReference type="Proteomes" id="UP000492820">
    <property type="component" value="Unassembled WGS sequence"/>
</dbReference>
<feature type="region of interest" description="Disordered" evidence="1">
    <location>
        <begin position="82"/>
        <end position="163"/>
    </location>
</feature>
<evidence type="ECO:0000256" key="1">
    <source>
        <dbReference type="SAM" id="MobiDB-lite"/>
    </source>
</evidence>
<feature type="signal peptide" evidence="3">
    <location>
        <begin position="1"/>
        <end position="19"/>
    </location>
</feature>
<keyword evidence="3" id="KW-0732">Signal</keyword>
<reference evidence="6" key="3">
    <citation type="submission" date="2020-10" db="UniProtKB">
        <authorList>
            <consortium name="WormBaseParasite"/>
        </authorList>
    </citation>
    <scope>IDENTIFICATION</scope>
</reference>
<keyword evidence="2" id="KW-0472">Membrane</keyword>
<evidence type="ECO:0000313" key="4">
    <source>
        <dbReference type="EMBL" id="CDS21049.1"/>
    </source>
</evidence>
<dbReference type="AlphaFoldDB" id="A0A068WTM8"/>
<organism evidence="4">
    <name type="scientific">Echinococcus granulosus</name>
    <name type="common">Hydatid tapeworm</name>
    <dbReference type="NCBI Taxonomy" id="6210"/>
    <lineage>
        <taxon>Eukaryota</taxon>
        <taxon>Metazoa</taxon>
        <taxon>Spiralia</taxon>
        <taxon>Lophotrochozoa</taxon>
        <taxon>Platyhelminthes</taxon>
        <taxon>Cestoda</taxon>
        <taxon>Eucestoda</taxon>
        <taxon>Cyclophyllidea</taxon>
        <taxon>Taeniidae</taxon>
        <taxon>Echinococcus</taxon>
        <taxon>Echinococcus granulosus group</taxon>
    </lineage>
</organism>